<organism evidence="2 3">
    <name type="scientific">Candidatus Falkowbacteria bacterium CG10_big_fil_rev_8_21_14_0_10_44_15</name>
    <dbReference type="NCBI Taxonomy" id="1974569"/>
    <lineage>
        <taxon>Bacteria</taxon>
        <taxon>Candidatus Falkowiibacteriota</taxon>
    </lineage>
</organism>
<name>A0A2H0V1R2_9BACT</name>
<feature type="transmembrane region" description="Helical" evidence="1">
    <location>
        <begin position="45"/>
        <end position="68"/>
    </location>
</feature>
<protein>
    <recommendedName>
        <fullName evidence="4">TVP38/TMEM64 family membrane protein</fullName>
    </recommendedName>
</protein>
<accession>A0A2H0V1R2</accession>
<proteinExistence type="predicted"/>
<reference evidence="3" key="1">
    <citation type="submission" date="2017-09" db="EMBL/GenBank/DDBJ databases">
        <title>Depth-based differentiation of microbial function through sediment-hosted aquifers and enrichment of novel symbionts in the deep terrestrial subsurface.</title>
        <authorList>
            <person name="Probst A.J."/>
            <person name="Ladd B."/>
            <person name="Jarett J.K."/>
            <person name="Geller-Mcgrath D.E."/>
            <person name="Sieber C.M.K."/>
            <person name="Emerson J.B."/>
            <person name="Anantharaman K."/>
            <person name="Thomas B.C."/>
            <person name="Malmstrom R."/>
            <person name="Stieglmeier M."/>
            <person name="Klingl A."/>
            <person name="Woyke T."/>
            <person name="Ryan C.M."/>
            <person name="Banfield J.F."/>
        </authorList>
    </citation>
    <scope>NUCLEOTIDE SEQUENCE [LARGE SCALE GENOMIC DNA]</scope>
</reference>
<sequence>MKRNKEQNYLMRDLGIVALSIILALALVKTRALDGILSSAQEATIIGSFLAGMFYISIFTVAPAIVVLSELISGLPIWEVALFGGLGAAVGNLLIFRFVKNNLMEALISWLRRHKEKKVLILFRSRWFDYILFAAGALIVLSPLPDELGLALMGVLRIRNVLFFPVSFALNFFSILILGLAARSLF</sequence>
<dbReference type="AlphaFoldDB" id="A0A2H0V1R2"/>
<feature type="transmembrane region" description="Helical" evidence="1">
    <location>
        <begin position="14"/>
        <end position="33"/>
    </location>
</feature>
<comment type="caution">
    <text evidence="2">The sequence shown here is derived from an EMBL/GenBank/DDBJ whole genome shotgun (WGS) entry which is preliminary data.</text>
</comment>
<evidence type="ECO:0000256" key="1">
    <source>
        <dbReference type="SAM" id="Phobius"/>
    </source>
</evidence>
<keyword evidence="1" id="KW-0812">Transmembrane</keyword>
<dbReference type="Proteomes" id="UP000228510">
    <property type="component" value="Unassembled WGS sequence"/>
</dbReference>
<keyword evidence="1" id="KW-1133">Transmembrane helix</keyword>
<dbReference type="EMBL" id="PFAT01000030">
    <property type="protein sequence ID" value="PIR92300.1"/>
    <property type="molecule type" value="Genomic_DNA"/>
</dbReference>
<evidence type="ECO:0008006" key="4">
    <source>
        <dbReference type="Google" id="ProtNLM"/>
    </source>
</evidence>
<gene>
    <name evidence="2" type="ORF">COU01_02450</name>
</gene>
<evidence type="ECO:0000313" key="3">
    <source>
        <dbReference type="Proteomes" id="UP000228510"/>
    </source>
</evidence>
<feature type="transmembrane region" description="Helical" evidence="1">
    <location>
        <begin position="161"/>
        <end position="182"/>
    </location>
</feature>
<feature type="transmembrane region" description="Helical" evidence="1">
    <location>
        <begin position="80"/>
        <end position="99"/>
    </location>
</feature>
<feature type="transmembrane region" description="Helical" evidence="1">
    <location>
        <begin position="119"/>
        <end position="141"/>
    </location>
</feature>
<evidence type="ECO:0000313" key="2">
    <source>
        <dbReference type="EMBL" id="PIR92300.1"/>
    </source>
</evidence>
<keyword evidence="1" id="KW-0472">Membrane</keyword>